<evidence type="ECO:0000313" key="2">
    <source>
        <dbReference type="EMBL" id="GAU95757.1"/>
    </source>
</evidence>
<proteinExistence type="predicted"/>
<feature type="compositionally biased region" description="Basic residues" evidence="1">
    <location>
        <begin position="1"/>
        <end position="12"/>
    </location>
</feature>
<accession>A0A1D1V7V6</accession>
<evidence type="ECO:0000313" key="3">
    <source>
        <dbReference type="Proteomes" id="UP000186922"/>
    </source>
</evidence>
<feature type="region of interest" description="Disordered" evidence="1">
    <location>
        <begin position="1"/>
        <end position="20"/>
    </location>
</feature>
<sequence>MKRFFQSLHKHSGGSSHPVAVERSECNRNAWKQAATIQRLQKELAYYYHQNFLLQTDLTAHLLDHQIHAVAINADKEIPDDCCNTCNVNECGEPIPTCFHEVVPVCHQPVPTCHQEPPPCSVSPRNREVQSTPNEALSCPLRNKERTSSCSPCSSTSRSPPSFREKVLRRFASSDNELVPKLSSGVLTQSACLTKPKSGKQPSSTSHRSWTRMFRSKERMKPSENPTVCSLNRPKKKSTQSISPCEQKEQTVSLCERPKSSCKTADESKQCLYRPPIPYIPRGLGTSNSDGSLIEHHRQPFPPLSPRVNFKDSTYTKAASRILSGDQSRPRLPTSTPPPSPVVYPFTSFDSGSTDASLPPIRSFTPSSDFTQTITCPRATECTQTQANVSSKEASCEVAIPVAPPPASPVVNDRGAEWRELARKILTTSIQAEYLGIKKYKTYDNLEPRDRDPAIVSTAQRITTKER</sequence>
<reference evidence="2 3" key="1">
    <citation type="journal article" date="2016" name="Nat. Commun.">
        <title>Extremotolerant tardigrade genome and improved radiotolerance of human cultured cells by tardigrade-unique protein.</title>
        <authorList>
            <person name="Hashimoto T."/>
            <person name="Horikawa D.D."/>
            <person name="Saito Y."/>
            <person name="Kuwahara H."/>
            <person name="Kozuka-Hata H."/>
            <person name="Shin-I T."/>
            <person name="Minakuchi Y."/>
            <person name="Ohishi K."/>
            <person name="Motoyama A."/>
            <person name="Aizu T."/>
            <person name="Enomoto A."/>
            <person name="Kondo K."/>
            <person name="Tanaka S."/>
            <person name="Hara Y."/>
            <person name="Koshikawa S."/>
            <person name="Sagara H."/>
            <person name="Miura T."/>
            <person name="Yokobori S."/>
            <person name="Miyagawa K."/>
            <person name="Suzuki Y."/>
            <person name="Kubo T."/>
            <person name="Oyama M."/>
            <person name="Kohara Y."/>
            <person name="Fujiyama A."/>
            <person name="Arakawa K."/>
            <person name="Katayama T."/>
            <person name="Toyoda A."/>
            <person name="Kunieda T."/>
        </authorList>
    </citation>
    <scope>NUCLEOTIDE SEQUENCE [LARGE SCALE GENOMIC DNA]</scope>
    <source>
        <strain evidence="2 3">YOKOZUNA-1</strain>
    </source>
</reference>
<feature type="region of interest" description="Disordered" evidence="1">
    <location>
        <begin position="447"/>
        <end position="467"/>
    </location>
</feature>
<dbReference type="AlphaFoldDB" id="A0A1D1V7V6"/>
<feature type="region of interest" description="Disordered" evidence="1">
    <location>
        <begin position="190"/>
        <end position="244"/>
    </location>
</feature>
<feature type="compositionally biased region" description="Polar residues" evidence="1">
    <location>
        <begin position="457"/>
        <end position="467"/>
    </location>
</feature>
<feature type="region of interest" description="Disordered" evidence="1">
    <location>
        <begin position="117"/>
        <end position="137"/>
    </location>
</feature>
<evidence type="ECO:0000256" key="1">
    <source>
        <dbReference type="SAM" id="MobiDB-lite"/>
    </source>
</evidence>
<feature type="region of interest" description="Disordered" evidence="1">
    <location>
        <begin position="321"/>
        <end position="341"/>
    </location>
</feature>
<gene>
    <name evidence="2" type="primary">RvY_07323-1</name>
    <name evidence="2" type="synonym">RvY_07323.1</name>
    <name evidence="2" type="ORF">RvY_07323</name>
</gene>
<dbReference type="Proteomes" id="UP000186922">
    <property type="component" value="Unassembled WGS sequence"/>
</dbReference>
<protein>
    <submittedName>
        <fullName evidence="2">Uncharacterized protein</fullName>
    </submittedName>
</protein>
<dbReference type="EMBL" id="BDGG01000003">
    <property type="protein sequence ID" value="GAU95757.1"/>
    <property type="molecule type" value="Genomic_DNA"/>
</dbReference>
<organism evidence="2 3">
    <name type="scientific">Ramazzottius varieornatus</name>
    <name type="common">Water bear</name>
    <name type="synonym">Tardigrade</name>
    <dbReference type="NCBI Taxonomy" id="947166"/>
    <lineage>
        <taxon>Eukaryota</taxon>
        <taxon>Metazoa</taxon>
        <taxon>Ecdysozoa</taxon>
        <taxon>Tardigrada</taxon>
        <taxon>Eutardigrada</taxon>
        <taxon>Parachela</taxon>
        <taxon>Hypsibioidea</taxon>
        <taxon>Ramazzottiidae</taxon>
        <taxon>Ramazzottius</taxon>
    </lineage>
</organism>
<name>A0A1D1V7V6_RAMVA</name>
<keyword evidence="3" id="KW-1185">Reference proteome</keyword>
<comment type="caution">
    <text evidence="2">The sequence shown here is derived from an EMBL/GenBank/DDBJ whole genome shotgun (WGS) entry which is preliminary data.</text>
</comment>